<evidence type="ECO:0000256" key="3">
    <source>
        <dbReference type="ARBA" id="ARBA00022448"/>
    </source>
</evidence>
<comment type="similarity">
    <text evidence="2">Belongs to the bacterial solute-binding protein 8 family.</text>
</comment>
<proteinExistence type="inferred from homology"/>
<evidence type="ECO:0000256" key="1">
    <source>
        <dbReference type="ARBA" id="ARBA00004196"/>
    </source>
</evidence>
<comment type="subcellular location">
    <subcellularLocation>
        <location evidence="1">Cell envelope</location>
    </subcellularLocation>
</comment>
<dbReference type="Gene3D" id="3.40.50.1980">
    <property type="entry name" value="Nitrogenase molybdenum iron protein domain"/>
    <property type="match status" value="2"/>
</dbReference>
<dbReference type="InterPro" id="IPR002491">
    <property type="entry name" value="ABC_transptr_periplasmic_BD"/>
</dbReference>
<dbReference type="Pfam" id="PF01497">
    <property type="entry name" value="Peripla_BP_2"/>
    <property type="match status" value="1"/>
</dbReference>
<evidence type="ECO:0000313" key="8">
    <source>
        <dbReference type="Proteomes" id="UP000230790"/>
    </source>
</evidence>
<comment type="caution">
    <text evidence="7">The sequence shown here is derived from an EMBL/GenBank/DDBJ whole genome shotgun (WGS) entry which is preliminary data.</text>
</comment>
<organism evidence="7 8">
    <name type="scientific">Candidatus Thermofonsia Clade 3 bacterium</name>
    <dbReference type="NCBI Taxonomy" id="2364212"/>
    <lineage>
        <taxon>Bacteria</taxon>
        <taxon>Bacillati</taxon>
        <taxon>Chloroflexota</taxon>
        <taxon>Candidatus Thermofontia</taxon>
        <taxon>Candidatus Thermofonsia Clade 3</taxon>
    </lineage>
</organism>
<dbReference type="PROSITE" id="PS51257">
    <property type="entry name" value="PROKAR_LIPOPROTEIN"/>
    <property type="match status" value="1"/>
</dbReference>
<evidence type="ECO:0000259" key="6">
    <source>
        <dbReference type="PROSITE" id="PS50983"/>
    </source>
</evidence>
<keyword evidence="3" id="KW-0813">Transport</keyword>
<keyword evidence="4 5" id="KW-0732">Signal</keyword>
<evidence type="ECO:0000256" key="4">
    <source>
        <dbReference type="ARBA" id="ARBA00022729"/>
    </source>
</evidence>
<name>A0A2M8QAB8_9CHLR</name>
<dbReference type="PANTHER" id="PTHR30532">
    <property type="entry name" value="IRON III DICITRATE-BINDING PERIPLASMIC PROTEIN"/>
    <property type="match status" value="1"/>
</dbReference>
<feature type="signal peptide" evidence="5">
    <location>
        <begin position="1"/>
        <end position="24"/>
    </location>
</feature>
<dbReference type="GO" id="GO:1901678">
    <property type="term" value="P:iron coordination entity transport"/>
    <property type="evidence" value="ECO:0007669"/>
    <property type="project" value="UniProtKB-ARBA"/>
</dbReference>
<gene>
    <name evidence="7" type="ORF">CUN48_12410</name>
</gene>
<dbReference type="InterPro" id="IPR051313">
    <property type="entry name" value="Bact_iron-sidero_bind"/>
</dbReference>
<sequence>MYRLRIGLIVALLLCACAAPPRPAAPLALVETTAEHRLIRHVFGETRVPLDPQRVLALGEEGLLADLLDAGVRPVAASVNMPENVPLLTSGELNGIVLFPSAGEVSLEALSAYQPDLIVGTSFFIEQIGYARLSRIAPTVALSGTTPLENYVETATVFGGVEQAQRQVAAFRAEILAGAARIDATNQRVSLITVYPGPSVALWFDGPSPIPLLLRELGVQLRPDPVTTDGLDLRNGRAFISLEQLPLADGDTIVVLMSSGVEGEDGALTDVQANPLWQQLPAVQADRVVALDRIGYPGLRGQRALLADLIRSFE</sequence>
<protein>
    <submittedName>
        <fullName evidence="7">ABC transporter substrate-binding protein</fullName>
    </submittedName>
</protein>
<evidence type="ECO:0000256" key="5">
    <source>
        <dbReference type="SAM" id="SignalP"/>
    </source>
</evidence>
<feature type="domain" description="Fe/B12 periplasmic-binding" evidence="6">
    <location>
        <begin position="54"/>
        <end position="314"/>
    </location>
</feature>
<dbReference type="GO" id="GO:0030288">
    <property type="term" value="C:outer membrane-bounded periplasmic space"/>
    <property type="evidence" value="ECO:0007669"/>
    <property type="project" value="TreeGrafter"/>
</dbReference>
<accession>A0A2M8QAB8</accession>
<feature type="chain" id="PRO_5014682938" evidence="5">
    <location>
        <begin position="25"/>
        <end position="314"/>
    </location>
</feature>
<dbReference type="PANTHER" id="PTHR30532:SF24">
    <property type="entry name" value="FERRIC ENTEROBACTIN-BINDING PERIPLASMIC PROTEIN FEPB"/>
    <property type="match status" value="1"/>
</dbReference>
<evidence type="ECO:0000256" key="2">
    <source>
        <dbReference type="ARBA" id="ARBA00008814"/>
    </source>
</evidence>
<dbReference type="EMBL" id="PGTN01000106">
    <property type="protein sequence ID" value="PJF46714.1"/>
    <property type="molecule type" value="Genomic_DNA"/>
</dbReference>
<dbReference type="AlphaFoldDB" id="A0A2M8QAB8"/>
<dbReference type="PROSITE" id="PS50983">
    <property type="entry name" value="FE_B12_PBP"/>
    <property type="match status" value="1"/>
</dbReference>
<evidence type="ECO:0000313" key="7">
    <source>
        <dbReference type="EMBL" id="PJF46714.1"/>
    </source>
</evidence>
<dbReference type="SUPFAM" id="SSF53807">
    <property type="entry name" value="Helical backbone' metal receptor"/>
    <property type="match status" value="1"/>
</dbReference>
<reference evidence="7 8" key="1">
    <citation type="submission" date="2017-11" db="EMBL/GenBank/DDBJ databases">
        <title>Evolution of Phototrophy in the Chloroflexi Phylum Driven by Horizontal Gene Transfer.</title>
        <authorList>
            <person name="Ward L.M."/>
            <person name="Hemp J."/>
            <person name="Shih P.M."/>
            <person name="Mcglynn S.E."/>
            <person name="Fischer W."/>
        </authorList>
    </citation>
    <scope>NUCLEOTIDE SEQUENCE [LARGE SCALE GENOMIC DNA]</scope>
    <source>
        <strain evidence="7">JP3_7</strain>
    </source>
</reference>
<dbReference type="Proteomes" id="UP000230790">
    <property type="component" value="Unassembled WGS sequence"/>
</dbReference>